<dbReference type="SUPFAM" id="SSF53328">
    <property type="entry name" value="Formyltransferase"/>
    <property type="match status" value="1"/>
</dbReference>
<dbReference type="PANTHER" id="PTHR11138:SF5">
    <property type="entry name" value="METHIONYL-TRNA FORMYLTRANSFERASE, MITOCHONDRIAL"/>
    <property type="match status" value="1"/>
</dbReference>
<reference evidence="3 4" key="1">
    <citation type="submission" date="2020-08" db="EMBL/GenBank/DDBJ databases">
        <title>Sequencing the genomes of 1000 actinobacteria strains.</title>
        <authorList>
            <person name="Klenk H.-P."/>
        </authorList>
    </citation>
    <scope>NUCLEOTIDE SEQUENCE [LARGE SCALE GENOMIC DNA]</scope>
    <source>
        <strain evidence="3 4">DSM 43150</strain>
    </source>
</reference>
<dbReference type="InterPro" id="IPR036477">
    <property type="entry name" value="Formyl_transf_N_sf"/>
</dbReference>
<dbReference type="InterPro" id="IPR002376">
    <property type="entry name" value="Formyl_transf_N"/>
</dbReference>
<feature type="domain" description="Formyl transferase N-terminal" evidence="1">
    <location>
        <begin position="61"/>
        <end position="171"/>
    </location>
</feature>
<dbReference type="InterPro" id="IPR011034">
    <property type="entry name" value="Formyl_transferase-like_C_sf"/>
</dbReference>
<dbReference type="RefSeq" id="WP_188120093.1">
    <property type="nucleotide sequence ID" value="NZ_BOMP01000166.1"/>
</dbReference>
<dbReference type="EMBL" id="JACHNC010000001">
    <property type="protein sequence ID" value="MBB4747450.1"/>
    <property type="molecule type" value="Genomic_DNA"/>
</dbReference>
<comment type="caution">
    <text evidence="3">The sequence shown here is derived from an EMBL/GenBank/DDBJ whole genome shotgun (WGS) entry which is preliminary data.</text>
</comment>
<evidence type="ECO:0000259" key="2">
    <source>
        <dbReference type="Pfam" id="PF02911"/>
    </source>
</evidence>
<dbReference type="CDD" id="cd08369">
    <property type="entry name" value="FMT_core"/>
    <property type="match status" value="1"/>
</dbReference>
<accession>A0A7W7MF19</accession>
<dbReference type="EC" id="2.1.2.9" evidence="3"/>
<dbReference type="Pfam" id="PF02911">
    <property type="entry name" value="Formyl_trans_C"/>
    <property type="match status" value="1"/>
</dbReference>
<dbReference type="Pfam" id="PF00551">
    <property type="entry name" value="Formyl_trans_N"/>
    <property type="match status" value="1"/>
</dbReference>
<dbReference type="GO" id="GO:0004479">
    <property type="term" value="F:methionyl-tRNA formyltransferase activity"/>
    <property type="evidence" value="ECO:0007669"/>
    <property type="project" value="UniProtKB-EC"/>
</dbReference>
<name>A0A7W7MF19_9ACTN</name>
<dbReference type="Proteomes" id="UP000590511">
    <property type="component" value="Unassembled WGS sequence"/>
</dbReference>
<organism evidence="3 4">
    <name type="scientific">Actinoplanes lobatus</name>
    <dbReference type="NCBI Taxonomy" id="113568"/>
    <lineage>
        <taxon>Bacteria</taxon>
        <taxon>Bacillati</taxon>
        <taxon>Actinomycetota</taxon>
        <taxon>Actinomycetes</taxon>
        <taxon>Micromonosporales</taxon>
        <taxon>Micromonosporaceae</taxon>
        <taxon>Actinoplanes</taxon>
    </lineage>
</organism>
<proteinExistence type="predicted"/>
<dbReference type="Gene3D" id="3.40.50.12230">
    <property type="match status" value="1"/>
</dbReference>
<dbReference type="InterPro" id="IPR005793">
    <property type="entry name" value="Formyl_trans_C"/>
</dbReference>
<sequence>MRVVFFGYGELGGVALTGLLAEHEVPLVVTHPVDFSGLGEPDVLDRVQWHDLPVMLSAYGTEADLPDRIRAARPDLIVSTNWRTRLPAGLLSLAPLGALNVHDALLPKYSGFGAINWAIRNGETETGVTVHVMEPEFDTGPVVARTVVPIGPEITAGELYQQVTAQYVPTLSTAIRARAEGRTGTPQDPALRTFYHRIGPADVRIDWNQPSRKVYDLVRAQSDPYLNAWTTYEGEQVRIKVARLPETAHGGTPGRVIRRTEGGVAVGCGPVGEAGSHGLIVVTVQPPEGDEIPAAEYFKRMGTYLS</sequence>
<evidence type="ECO:0000259" key="1">
    <source>
        <dbReference type="Pfam" id="PF00551"/>
    </source>
</evidence>
<gene>
    <name evidence="3" type="ORF">BJ964_001611</name>
</gene>
<keyword evidence="3" id="KW-0808">Transferase</keyword>
<dbReference type="AlphaFoldDB" id="A0A7W7MF19"/>
<dbReference type="PANTHER" id="PTHR11138">
    <property type="entry name" value="METHIONYL-TRNA FORMYLTRANSFERASE"/>
    <property type="match status" value="1"/>
</dbReference>
<evidence type="ECO:0000313" key="3">
    <source>
        <dbReference type="EMBL" id="MBB4747450.1"/>
    </source>
</evidence>
<protein>
    <submittedName>
        <fullName evidence="3">Methionyl-tRNA formyltransferase</fullName>
        <ecNumber evidence="3">2.1.2.9</ecNumber>
    </submittedName>
</protein>
<dbReference type="SUPFAM" id="SSF50486">
    <property type="entry name" value="FMT C-terminal domain-like"/>
    <property type="match status" value="1"/>
</dbReference>
<evidence type="ECO:0000313" key="4">
    <source>
        <dbReference type="Proteomes" id="UP000590511"/>
    </source>
</evidence>
<feature type="domain" description="Formyl transferase C-terminal" evidence="2">
    <location>
        <begin position="197"/>
        <end position="300"/>
    </location>
</feature>
<dbReference type="GO" id="GO:0005829">
    <property type="term" value="C:cytosol"/>
    <property type="evidence" value="ECO:0007669"/>
    <property type="project" value="TreeGrafter"/>
</dbReference>